<protein>
    <submittedName>
        <fullName evidence="1">Uncharacterized protein</fullName>
    </submittedName>
</protein>
<name>A0A176THQ7_9LACO</name>
<dbReference type="EMBL" id="WERX01000055">
    <property type="protein sequence ID" value="MDV7695263.1"/>
    <property type="molecule type" value="Genomic_DNA"/>
</dbReference>
<dbReference type="OrthoDB" id="2327861at2"/>
<reference evidence="1" key="2">
    <citation type="submission" date="2019-10" db="EMBL/GenBank/DDBJ databases">
        <title>Malate fermentation in French cider.</title>
        <authorList>
            <person name="Cousin F.J."/>
            <person name="Medina Fernandez S."/>
            <person name="Misery B."/>
            <person name="Laplace J.-M."/>
            <person name="Cretenet M."/>
        </authorList>
    </citation>
    <scope>NUCLEOTIDE SEQUENCE</scope>
    <source>
        <strain evidence="1">UCMA15901</strain>
    </source>
</reference>
<dbReference type="EMBL" id="LXND01000083">
    <property type="protein sequence ID" value="OAD63267.1"/>
    <property type="molecule type" value="Genomic_DNA"/>
</dbReference>
<dbReference type="Proteomes" id="UP000077280">
    <property type="component" value="Unassembled WGS sequence"/>
</dbReference>
<dbReference type="AlphaFoldDB" id="A0A176THQ7"/>
<comment type="caution">
    <text evidence="1">The sequence shown here is derived from an EMBL/GenBank/DDBJ whole genome shotgun (WGS) entry which is preliminary data.</text>
</comment>
<evidence type="ECO:0000313" key="4">
    <source>
        <dbReference type="Proteomes" id="UP001275867"/>
    </source>
</evidence>
<gene>
    <name evidence="2" type="ORF">A7K95_01705</name>
    <name evidence="1" type="ORF">GA842_10500</name>
</gene>
<dbReference type="GeneID" id="93382689"/>
<proteinExistence type="predicted"/>
<dbReference type="RefSeq" id="WP_057784666.1">
    <property type="nucleotide sequence ID" value="NZ_BJWE01000039.1"/>
</dbReference>
<evidence type="ECO:0000313" key="2">
    <source>
        <dbReference type="EMBL" id="OAD63267.1"/>
    </source>
</evidence>
<evidence type="ECO:0000313" key="3">
    <source>
        <dbReference type="Proteomes" id="UP000077280"/>
    </source>
</evidence>
<sequence>MLLRVQTTDDEVLYVNENQIAYVKKVDTRLLDEESTWQVFLTDVAETSFIIPYSELKRQKQVV</sequence>
<organism evidence="1 4">
    <name type="scientific">Pediococcus parvulus</name>
    <dbReference type="NCBI Taxonomy" id="54062"/>
    <lineage>
        <taxon>Bacteria</taxon>
        <taxon>Bacillati</taxon>
        <taxon>Bacillota</taxon>
        <taxon>Bacilli</taxon>
        <taxon>Lactobacillales</taxon>
        <taxon>Lactobacillaceae</taxon>
        <taxon>Pediococcus</taxon>
    </lineage>
</organism>
<accession>A0A176THQ7</accession>
<evidence type="ECO:0000313" key="1">
    <source>
        <dbReference type="EMBL" id="MDV7695263.1"/>
    </source>
</evidence>
<keyword evidence="3" id="KW-1185">Reference proteome</keyword>
<reference evidence="2 3" key="1">
    <citation type="submission" date="2016-05" db="EMBL/GenBank/DDBJ databases">
        <title>Draft genome sequence of Pediococcus parvulus 2.6, a probiotic beta-glucan producer strain.</title>
        <authorList>
            <person name="Mohedano M.L."/>
            <person name="Perez-Ramos A."/>
            <person name="Duenas M.T."/>
            <person name="Lamontanara A."/>
            <person name="Orru L."/>
            <person name="Spano G."/>
            <person name="Capozzi V."/>
            <person name="Lopez P."/>
        </authorList>
    </citation>
    <scope>NUCLEOTIDE SEQUENCE [LARGE SCALE GENOMIC DNA]</scope>
    <source>
        <strain evidence="2 3">2.6</strain>
    </source>
</reference>
<dbReference type="Proteomes" id="UP001275867">
    <property type="component" value="Unassembled WGS sequence"/>
</dbReference>